<accession>A0A9P9DCA9</accession>
<dbReference type="SUPFAM" id="SSF81901">
    <property type="entry name" value="HCP-like"/>
    <property type="match status" value="1"/>
</dbReference>
<keyword evidence="1" id="KW-0802">TPR repeat</keyword>
<dbReference type="PROSITE" id="PS50005">
    <property type="entry name" value="TPR"/>
    <property type="match status" value="1"/>
</dbReference>
<dbReference type="InterPro" id="IPR011990">
    <property type="entry name" value="TPR-like_helical_dom_sf"/>
</dbReference>
<dbReference type="OrthoDB" id="5379420at2759"/>
<name>A0A9P9DCA9_9PLEO</name>
<reference evidence="2" key="1">
    <citation type="journal article" date="2021" name="Nat. Commun.">
        <title>Genetic determinants of endophytism in the Arabidopsis root mycobiome.</title>
        <authorList>
            <person name="Mesny F."/>
            <person name="Miyauchi S."/>
            <person name="Thiergart T."/>
            <person name="Pickel B."/>
            <person name="Atanasova L."/>
            <person name="Karlsson M."/>
            <person name="Huettel B."/>
            <person name="Barry K.W."/>
            <person name="Haridas S."/>
            <person name="Chen C."/>
            <person name="Bauer D."/>
            <person name="Andreopoulos W."/>
            <person name="Pangilinan J."/>
            <person name="LaButti K."/>
            <person name="Riley R."/>
            <person name="Lipzen A."/>
            <person name="Clum A."/>
            <person name="Drula E."/>
            <person name="Henrissat B."/>
            <person name="Kohler A."/>
            <person name="Grigoriev I.V."/>
            <person name="Martin F.M."/>
            <person name="Hacquard S."/>
        </authorList>
    </citation>
    <scope>NUCLEOTIDE SEQUENCE</scope>
    <source>
        <strain evidence="2">MPI-CAGE-CH-0243</strain>
    </source>
</reference>
<comment type="caution">
    <text evidence="2">The sequence shown here is derived from an EMBL/GenBank/DDBJ whole genome shotgun (WGS) entry which is preliminary data.</text>
</comment>
<dbReference type="EMBL" id="JAGMWT010000013">
    <property type="protein sequence ID" value="KAH7117825.1"/>
    <property type="molecule type" value="Genomic_DNA"/>
</dbReference>
<proteinExistence type="predicted"/>
<evidence type="ECO:0000313" key="2">
    <source>
        <dbReference type="EMBL" id="KAH7117825.1"/>
    </source>
</evidence>
<protein>
    <submittedName>
        <fullName evidence="2">Uncharacterized protein</fullName>
    </submittedName>
</protein>
<dbReference type="InterPro" id="IPR019734">
    <property type="entry name" value="TPR_rpt"/>
</dbReference>
<evidence type="ECO:0000313" key="3">
    <source>
        <dbReference type="Proteomes" id="UP000700596"/>
    </source>
</evidence>
<evidence type="ECO:0000256" key="1">
    <source>
        <dbReference type="PROSITE-ProRule" id="PRU00339"/>
    </source>
</evidence>
<dbReference type="Gene3D" id="1.25.40.10">
    <property type="entry name" value="Tetratricopeptide repeat domain"/>
    <property type="match status" value="1"/>
</dbReference>
<gene>
    <name evidence="2" type="ORF">B0J11DRAFT_536800</name>
</gene>
<organism evidence="2 3">
    <name type="scientific">Dendryphion nanum</name>
    <dbReference type="NCBI Taxonomy" id="256645"/>
    <lineage>
        <taxon>Eukaryota</taxon>
        <taxon>Fungi</taxon>
        <taxon>Dikarya</taxon>
        <taxon>Ascomycota</taxon>
        <taxon>Pezizomycotina</taxon>
        <taxon>Dothideomycetes</taxon>
        <taxon>Pleosporomycetidae</taxon>
        <taxon>Pleosporales</taxon>
        <taxon>Torulaceae</taxon>
        <taxon>Dendryphion</taxon>
    </lineage>
</organism>
<dbReference type="Proteomes" id="UP000700596">
    <property type="component" value="Unassembled WGS sequence"/>
</dbReference>
<sequence>MAFHLAAMRSRKFALKSVICIFCQSHQVAWRQFTSTSFHRSAFSPSPVRCAVGARRGDISKFGRSPEAVRAELDAIARKSFYLQCHTAGLISMTYQEADDIVAEFLAARKRGPGQNVATDIATKYDLEVSDITKLAIATFRIPGKSDPSGYVPPSEHDEIAKEILLSCSRAYDSDATIEILNSVYWGPSLVAARKIACKFSAVETKESRGYLEALAKNEDTSAMTLLGIILEKEGNKRRARELYEAALRLQESIKFDPSKVHQLSLPRITPWNALGMLLLSDKNPKSQEQAKEVFKRGALEGEDPFSYFHLASFEEKSSGPWLQYMSKAAASGHSEAMLNVGLFYVNAASDGTQMIKPEYLEDSILSKALKWLTESPRYDPENVGIEWLQLAAQANYKPAMWELAQIWEAQGNREMVIKYLRGIVASPPKGTPEKWPELVDDANRSLTNATRKTLF</sequence>
<dbReference type="AlphaFoldDB" id="A0A9P9DCA9"/>
<feature type="repeat" description="TPR" evidence="1">
    <location>
        <begin position="221"/>
        <end position="254"/>
    </location>
</feature>
<keyword evidence="3" id="KW-1185">Reference proteome</keyword>